<dbReference type="InterPro" id="IPR050081">
    <property type="entry name" value="Ile-tRNA_ligase"/>
</dbReference>
<dbReference type="GO" id="GO:0002161">
    <property type="term" value="F:aminoacyl-tRNA deacylase activity"/>
    <property type="evidence" value="ECO:0007669"/>
    <property type="project" value="InterPro"/>
</dbReference>
<sequence>MKVENMILRRITRVQKSNVIFYSTKQAQKGKLYSNTIFLPKTRFPQRLENHKLVERDESIHSAADFENLYTWQRSHLSEPEFVLHDGPPYANGQAHMGHAINKILKDAILRCHIIKGNKVHFIPGWDCHGLPIELKAISDNKDLDPIKIRKKARQFAEKTIKDQMQAFKSWGVMGDWKNSYQTFNKDYVKTQFRIFHKLYEKNLVYRDIKPIHWSPSSRTALAEAELEYNENHKSPSAYVRFQISHFPKIANVDGKRLYAIIWTTTPWTLPANNAVCYNENLSYIIVKKTNSSDSSLYIIAADLLSNISAVLNSNFEVVQEIKGAMLAGARYIHPIYSNQECTFVNSSHAVANKGTGLVHSAGSHGPEDFLVSLNYKLPLVDLVDDTGCYNSHAGDNLKGKFVLTEGNKEVQAMLKENLLHLGEITHSYPYDWRTKEPVIIKASQQWFIDTDALRNRAIESLESVAIIPNDRSDIYRRNLVSQIQKRPYWCISRQRKWGVPIPVLYDEHSEKIIDEHTINHHCNLLRTYGPDFWWILSEKELLPDKLHSCYNSDTLTRSQDIMDIWFDSGISWARVLEGSKIADVYLEGADQFNGWFQSSLLTSVAMRDKAPYKTIYVHGFAVDENGVKMSKSLGNVVNPSDIIKGNKKQKPYGIDVLRWWVTCHANQDSLANVSHTTLKSCAEELNKIRNVLRFALGSLSDYEVSEDDYKNLLLIDKYMLHLLHKFHMQTSEYLESYQFHRISTAVLNLLTNSVSALYYTSIKDRLYCDAVGSTARKAAQYTLYNVFEIITQTVAPMVPHLVEEMYQYYNLKDNKTYFTSTHIKPQSDWENRDLDEIMNVILNCKKEVNKTLGSNTADKDLKMAVCAKVFKSLQDFGAIKDIEQQVAHIIQVGSVTISKEDFTDDHNKLFSLEISDSSRFCCPRCRKVQSDKDDELCKRCFEVVNSSNFTENKTAVSN</sequence>
<dbReference type="FunFam" id="3.40.50.620:FF:000111">
    <property type="entry name" value="Mitochondrial isoleucyl-tRNA synthetase"/>
    <property type="match status" value="1"/>
</dbReference>
<dbReference type="EC" id="6.1.1.5" evidence="3"/>
<keyword evidence="6" id="KW-0067">ATP-binding</keyword>
<reference evidence="13 14" key="1">
    <citation type="submission" date="2019-01" db="EMBL/GenBank/DDBJ databases">
        <authorList>
            <person name="Sayadi A."/>
        </authorList>
    </citation>
    <scope>NUCLEOTIDE SEQUENCE [LARGE SCALE GENOMIC DNA]</scope>
</reference>
<dbReference type="Gene3D" id="1.10.10.830">
    <property type="entry name" value="Ile-tRNA synthetase CP2 domain-like"/>
    <property type="match status" value="1"/>
</dbReference>
<dbReference type="InterPro" id="IPR033708">
    <property type="entry name" value="Anticodon_Ile_BEm"/>
</dbReference>
<evidence type="ECO:0000256" key="4">
    <source>
        <dbReference type="ARBA" id="ARBA00022598"/>
    </source>
</evidence>
<name>A0A653BXE5_CALMS</name>
<evidence type="ECO:0000256" key="5">
    <source>
        <dbReference type="ARBA" id="ARBA00022741"/>
    </source>
</evidence>
<dbReference type="Pfam" id="PF08264">
    <property type="entry name" value="Anticodon_1"/>
    <property type="match status" value="1"/>
</dbReference>
<dbReference type="FunFam" id="3.90.740.10:FF:000009">
    <property type="entry name" value="Isoleucyl-tRNA synthetase 2, mitochondrial"/>
    <property type="match status" value="1"/>
</dbReference>
<dbReference type="GO" id="GO:0032543">
    <property type="term" value="P:mitochondrial translation"/>
    <property type="evidence" value="ECO:0007669"/>
    <property type="project" value="TreeGrafter"/>
</dbReference>
<dbReference type="InterPro" id="IPR002301">
    <property type="entry name" value="Ile-tRNA-ligase"/>
</dbReference>
<comment type="similarity">
    <text evidence="2">Belongs to the class-I aminoacyl-tRNA synthetase family.</text>
</comment>
<evidence type="ECO:0000259" key="12">
    <source>
        <dbReference type="Pfam" id="PF08264"/>
    </source>
</evidence>
<dbReference type="GO" id="GO:0006428">
    <property type="term" value="P:isoleucyl-tRNA aminoacylation"/>
    <property type="evidence" value="ECO:0007669"/>
    <property type="project" value="InterPro"/>
</dbReference>
<dbReference type="InterPro" id="IPR002300">
    <property type="entry name" value="aa-tRNA-synth_Ia"/>
</dbReference>
<feature type="domain" description="Aminoacyl-tRNA synthetase class Ia" evidence="11">
    <location>
        <begin position="73"/>
        <end position="666"/>
    </location>
</feature>
<feature type="domain" description="Methionyl/Valyl/Leucyl/Isoleucyl-tRNA synthetase anticodon-binding" evidence="12">
    <location>
        <begin position="717"/>
        <end position="851"/>
    </location>
</feature>
<dbReference type="InterPro" id="IPR014729">
    <property type="entry name" value="Rossmann-like_a/b/a_fold"/>
</dbReference>
<dbReference type="PANTHER" id="PTHR42765:SF1">
    <property type="entry name" value="ISOLEUCINE--TRNA LIGASE, MITOCHONDRIAL"/>
    <property type="match status" value="1"/>
</dbReference>
<accession>A0A653BXE5</accession>
<dbReference type="Pfam" id="PF00133">
    <property type="entry name" value="tRNA-synt_1"/>
    <property type="match status" value="1"/>
</dbReference>
<dbReference type="PANTHER" id="PTHR42765">
    <property type="entry name" value="SOLEUCYL-TRNA SYNTHETASE"/>
    <property type="match status" value="1"/>
</dbReference>
<organism evidence="13 14">
    <name type="scientific">Callosobruchus maculatus</name>
    <name type="common">Southern cowpea weevil</name>
    <name type="synonym">Pulse bruchid</name>
    <dbReference type="NCBI Taxonomy" id="64391"/>
    <lineage>
        <taxon>Eukaryota</taxon>
        <taxon>Metazoa</taxon>
        <taxon>Ecdysozoa</taxon>
        <taxon>Arthropoda</taxon>
        <taxon>Hexapoda</taxon>
        <taxon>Insecta</taxon>
        <taxon>Pterygota</taxon>
        <taxon>Neoptera</taxon>
        <taxon>Endopterygota</taxon>
        <taxon>Coleoptera</taxon>
        <taxon>Polyphaga</taxon>
        <taxon>Cucujiformia</taxon>
        <taxon>Chrysomeloidea</taxon>
        <taxon>Chrysomelidae</taxon>
        <taxon>Bruchinae</taxon>
        <taxon>Bruchini</taxon>
        <taxon>Callosobruchus</taxon>
    </lineage>
</organism>
<evidence type="ECO:0000259" key="11">
    <source>
        <dbReference type="Pfam" id="PF00133"/>
    </source>
</evidence>
<dbReference type="AlphaFoldDB" id="A0A653BXE5"/>
<dbReference type="GO" id="GO:0004822">
    <property type="term" value="F:isoleucine-tRNA ligase activity"/>
    <property type="evidence" value="ECO:0007669"/>
    <property type="project" value="UniProtKB-EC"/>
</dbReference>
<dbReference type="InterPro" id="IPR009008">
    <property type="entry name" value="Val/Leu/Ile-tRNA-synth_edit"/>
</dbReference>
<evidence type="ECO:0000256" key="2">
    <source>
        <dbReference type="ARBA" id="ARBA00005594"/>
    </source>
</evidence>
<dbReference type="EMBL" id="CAACVG010006464">
    <property type="protein sequence ID" value="VEN40315.1"/>
    <property type="molecule type" value="Genomic_DNA"/>
</dbReference>
<dbReference type="InterPro" id="IPR013155">
    <property type="entry name" value="M/V/L/I-tRNA-synth_anticd-bd"/>
</dbReference>
<dbReference type="PRINTS" id="PR00984">
    <property type="entry name" value="TRNASYNTHILE"/>
</dbReference>
<dbReference type="SUPFAM" id="SSF47323">
    <property type="entry name" value="Anticodon-binding domain of a subclass of class I aminoacyl-tRNA synthetases"/>
    <property type="match status" value="1"/>
</dbReference>
<dbReference type="OrthoDB" id="10264412at2759"/>
<proteinExistence type="inferred from homology"/>
<keyword evidence="14" id="KW-1185">Reference proteome</keyword>
<evidence type="ECO:0000256" key="9">
    <source>
        <dbReference type="ARBA" id="ARBA00032665"/>
    </source>
</evidence>
<dbReference type="Proteomes" id="UP000410492">
    <property type="component" value="Unassembled WGS sequence"/>
</dbReference>
<dbReference type="GO" id="GO:0005524">
    <property type="term" value="F:ATP binding"/>
    <property type="evidence" value="ECO:0007669"/>
    <property type="project" value="UniProtKB-KW"/>
</dbReference>
<keyword evidence="5" id="KW-0547">Nucleotide-binding</keyword>
<gene>
    <name evidence="13" type="ORF">CALMAC_LOCUS4515</name>
</gene>
<dbReference type="Gene3D" id="3.90.740.10">
    <property type="entry name" value="Valyl/Leucyl/Isoleucyl-tRNA synthetase, editing domain"/>
    <property type="match status" value="1"/>
</dbReference>
<dbReference type="Gene3D" id="3.40.50.620">
    <property type="entry name" value="HUPs"/>
    <property type="match status" value="2"/>
</dbReference>
<protein>
    <recommendedName>
        <fullName evidence="3">isoleucine--tRNA ligase</fullName>
        <ecNumber evidence="3">6.1.1.5</ecNumber>
    </recommendedName>
    <alternativeName>
        <fullName evidence="9">Isoleucyl-tRNA synthetase</fullName>
    </alternativeName>
</protein>
<keyword evidence="4" id="KW-0436">Ligase</keyword>
<evidence type="ECO:0000256" key="10">
    <source>
        <dbReference type="ARBA" id="ARBA00048359"/>
    </source>
</evidence>
<evidence type="ECO:0000256" key="6">
    <source>
        <dbReference type="ARBA" id="ARBA00022840"/>
    </source>
</evidence>
<evidence type="ECO:0000256" key="3">
    <source>
        <dbReference type="ARBA" id="ARBA00013165"/>
    </source>
</evidence>
<dbReference type="Gene3D" id="1.10.730.20">
    <property type="match status" value="1"/>
</dbReference>
<dbReference type="CDD" id="cd07960">
    <property type="entry name" value="Anticodon_Ia_Ile_BEm"/>
    <property type="match status" value="1"/>
</dbReference>
<keyword evidence="7" id="KW-0648">Protein biosynthesis</keyword>
<dbReference type="InterPro" id="IPR009080">
    <property type="entry name" value="tRNAsynth_Ia_anticodon-bd"/>
</dbReference>
<dbReference type="SUPFAM" id="SSF52374">
    <property type="entry name" value="Nucleotidylyl transferase"/>
    <property type="match status" value="1"/>
</dbReference>
<evidence type="ECO:0000256" key="1">
    <source>
        <dbReference type="ARBA" id="ARBA00004173"/>
    </source>
</evidence>
<evidence type="ECO:0000256" key="7">
    <source>
        <dbReference type="ARBA" id="ARBA00022917"/>
    </source>
</evidence>
<dbReference type="GO" id="GO:0000049">
    <property type="term" value="F:tRNA binding"/>
    <property type="evidence" value="ECO:0007669"/>
    <property type="project" value="InterPro"/>
</dbReference>
<comment type="catalytic activity">
    <reaction evidence="10">
        <text>tRNA(Ile) + L-isoleucine + ATP = L-isoleucyl-tRNA(Ile) + AMP + diphosphate</text>
        <dbReference type="Rhea" id="RHEA:11060"/>
        <dbReference type="Rhea" id="RHEA-COMP:9666"/>
        <dbReference type="Rhea" id="RHEA-COMP:9695"/>
        <dbReference type="ChEBI" id="CHEBI:30616"/>
        <dbReference type="ChEBI" id="CHEBI:33019"/>
        <dbReference type="ChEBI" id="CHEBI:58045"/>
        <dbReference type="ChEBI" id="CHEBI:78442"/>
        <dbReference type="ChEBI" id="CHEBI:78528"/>
        <dbReference type="ChEBI" id="CHEBI:456215"/>
        <dbReference type="EC" id="6.1.1.5"/>
    </reaction>
</comment>
<evidence type="ECO:0000256" key="8">
    <source>
        <dbReference type="ARBA" id="ARBA00023146"/>
    </source>
</evidence>
<evidence type="ECO:0000313" key="14">
    <source>
        <dbReference type="Proteomes" id="UP000410492"/>
    </source>
</evidence>
<dbReference type="SUPFAM" id="SSF50677">
    <property type="entry name" value="ValRS/IleRS/LeuRS editing domain"/>
    <property type="match status" value="1"/>
</dbReference>
<keyword evidence="8" id="KW-0030">Aminoacyl-tRNA synthetase</keyword>
<evidence type="ECO:0000313" key="13">
    <source>
        <dbReference type="EMBL" id="VEN40315.1"/>
    </source>
</evidence>
<comment type="subcellular location">
    <subcellularLocation>
        <location evidence="1">Mitochondrion</location>
    </subcellularLocation>
</comment>
<dbReference type="GO" id="GO:0005739">
    <property type="term" value="C:mitochondrion"/>
    <property type="evidence" value="ECO:0007669"/>
    <property type="project" value="UniProtKB-SubCell"/>
</dbReference>
<dbReference type="NCBIfam" id="TIGR00392">
    <property type="entry name" value="ileS"/>
    <property type="match status" value="1"/>
</dbReference>